<keyword evidence="6" id="KW-0677">Repeat</keyword>
<sequence>MCYVSRSPLSKATWYIRLGTPFITCIVLLAVLAALPYASCTVFNNERSIEGLFIYQECLVRPSSCINFKLDPDVYSGGVTGTIPTSLGTLTDTTRLDFGRNLLNGTMPTEIGLLKNLQHLDLSGNSLSGTIPSEFGRLGNLKSLDLSFNSLSGELPAELGNLRVMNETRLQDNNLQGAIPVEFADIPTFDVLCIWNNIDLCGTSILPEIQEAMGGCEGGTSGTQLGSPCNSPPCPPSPPPDIPSPPPMLPPPSLISSPSPPSCPQSPPCLPSPPLSPEPPLPPRSPPPSPSSPLSPPPFVAPAPPDLPPTAESGTDDAEDKMPLIAGLVGFGILLICLVGAFFALRHFKVLNTQIKGRPSLQGLNLRAMSTDRISRFFRPSGFRKNFDEVQDIEIKPRNPNIKPHTMHEDKVTALLP</sequence>
<evidence type="ECO:0000256" key="6">
    <source>
        <dbReference type="ARBA" id="ARBA00022737"/>
    </source>
</evidence>
<dbReference type="GO" id="GO:0005930">
    <property type="term" value="C:axoneme"/>
    <property type="evidence" value="ECO:0007669"/>
    <property type="project" value="UniProtKB-SubCell"/>
</dbReference>
<evidence type="ECO:0000256" key="10">
    <source>
        <dbReference type="SAM" id="MobiDB-lite"/>
    </source>
</evidence>
<keyword evidence="4 11" id="KW-0812">Transmembrane</keyword>
<evidence type="ECO:0000256" key="2">
    <source>
        <dbReference type="ARBA" id="ARBA00009592"/>
    </source>
</evidence>
<evidence type="ECO:0000256" key="5">
    <source>
        <dbReference type="ARBA" id="ARBA00022729"/>
    </source>
</evidence>
<dbReference type="InterPro" id="IPR001611">
    <property type="entry name" value="Leu-rich_rpt"/>
</dbReference>
<keyword evidence="8 11" id="KW-0472">Membrane</keyword>
<dbReference type="AlphaFoldDB" id="A0AAE0BGN3"/>
<dbReference type="FunFam" id="3.80.10.10:FF:000111">
    <property type="entry name" value="LRR receptor-like serine/threonine-protein kinase ERECTA"/>
    <property type="match status" value="1"/>
</dbReference>
<evidence type="ECO:0000256" key="3">
    <source>
        <dbReference type="ARBA" id="ARBA00022614"/>
    </source>
</evidence>
<comment type="caution">
    <text evidence="12">The sequence shown here is derived from an EMBL/GenBank/DDBJ whole genome shotgun (WGS) entry which is preliminary data.</text>
</comment>
<organism evidence="12 13">
    <name type="scientific">Cymbomonas tetramitiformis</name>
    <dbReference type="NCBI Taxonomy" id="36881"/>
    <lineage>
        <taxon>Eukaryota</taxon>
        <taxon>Viridiplantae</taxon>
        <taxon>Chlorophyta</taxon>
        <taxon>Pyramimonadophyceae</taxon>
        <taxon>Pyramimonadales</taxon>
        <taxon>Pyramimonadaceae</taxon>
        <taxon>Cymbomonas</taxon>
    </lineage>
</organism>
<keyword evidence="9" id="KW-0325">Glycoprotein</keyword>
<evidence type="ECO:0000256" key="11">
    <source>
        <dbReference type="SAM" id="Phobius"/>
    </source>
</evidence>
<evidence type="ECO:0000256" key="4">
    <source>
        <dbReference type="ARBA" id="ARBA00022692"/>
    </source>
</evidence>
<protein>
    <submittedName>
        <fullName evidence="12">Uncharacterized protein</fullName>
    </submittedName>
</protein>
<dbReference type="Proteomes" id="UP001190700">
    <property type="component" value="Unassembled WGS sequence"/>
</dbReference>
<feature type="compositionally biased region" description="Pro residues" evidence="10">
    <location>
        <begin position="230"/>
        <end position="308"/>
    </location>
</feature>
<keyword evidence="7 11" id="KW-1133">Transmembrane helix</keyword>
<keyword evidence="13" id="KW-1185">Reference proteome</keyword>
<dbReference type="SUPFAM" id="SSF52058">
    <property type="entry name" value="L domain-like"/>
    <property type="match status" value="1"/>
</dbReference>
<feature type="region of interest" description="Disordered" evidence="10">
    <location>
        <begin position="217"/>
        <end position="318"/>
    </location>
</feature>
<evidence type="ECO:0000256" key="7">
    <source>
        <dbReference type="ARBA" id="ARBA00022989"/>
    </source>
</evidence>
<comment type="similarity">
    <text evidence="2">Belongs to the RLP family.</text>
</comment>
<dbReference type="InterPro" id="IPR003591">
    <property type="entry name" value="Leu-rich_rpt_typical-subtyp"/>
</dbReference>
<gene>
    <name evidence="12" type="ORF">CYMTET_53530</name>
</gene>
<keyword evidence="3" id="KW-0433">Leucine-rich repeat</keyword>
<feature type="transmembrane region" description="Helical" evidence="11">
    <location>
        <begin position="324"/>
        <end position="345"/>
    </location>
</feature>
<evidence type="ECO:0000313" key="13">
    <source>
        <dbReference type="Proteomes" id="UP001190700"/>
    </source>
</evidence>
<evidence type="ECO:0000256" key="1">
    <source>
        <dbReference type="ARBA" id="ARBA00004430"/>
    </source>
</evidence>
<dbReference type="PANTHER" id="PTHR47988">
    <property type="entry name" value="SOMATIC EMBRYOGENESIS RECEPTOR KINASE 1"/>
    <property type="match status" value="1"/>
</dbReference>
<dbReference type="Pfam" id="PF13855">
    <property type="entry name" value="LRR_8"/>
    <property type="match status" value="1"/>
</dbReference>
<proteinExistence type="inferred from homology"/>
<evidence type="ECO:0000256" key="9">
    <source>
        <dbReference type="ARBA" id="ARBA00023180"/>
    </source>
</evidence>
<dbReference type="SMART" id="SM00369">
    <property type="entry name" value="LRR_TYP"/>
    <property type="match status" value="2"/>
</dbReference>
<comment type="subcellular location">
    <subcellularLocation>
        <location evidence="1">Cytoplasm</location>
        <location evidence="1">Cytoskeleton</location>
        <location evidence="1">Cilium axoneme</location>
    </subcellularLocation>
</comment>
<reference evidence="12 13" key="1">
    <citation type="journal article" date="2015" name="Genome Biol. Evol.">
        <title>Comparative Genomics of a Bacterivorous Green Alga Reveals Evolutionary Causalities and Consequences of Phago-Mixotrophic Mode of Nutrition.</title>
        <authorList>
            <person name="Burns J.A."/>
            <person name="Paasch A."/>
            <person name="Narechania A."/>
            <person name="Kim E."/>
        </authorList>
    </citation>
    <scope>NUCLEOTIDE SEQUENCE [LARGE SCALE GENOMIC DNA]</scope>
    <source>
        <strain evidence="12 13">PLY_AMNH</strain>
    </source>
</reference>
<dbReference type="EMBL" id="LGRX02035087">
    <property type="protein sequence ID" value="KAK3236321.1"/>
    <property type="molecule type" value="Genomic_DNA"/>
</dbReference>
<dbReference type="Gene3D" id="3.80.10.10">
    <property type="entry name" value="Ribonuclease Inhibitor"/>
    <property type="match status" value="1"/>
</dbReference>
<dbReference type="PRINTS" id="PR00019">
    <property type="entry name" value="LEURICHRPT"/>
</dbReference>
<evidence type="ECO:0000313" key="12">
    <source>
        <dbReference type="EMBL" id="KAK3236321.1"/>
    </source>
</evidence>
<dbReference type="InterPro" id="IPR032675">
    <property type="entry name" value="LRR_dom_sf"/>
</dbReference>
<evidence type="ECO:0000256" key="8">
    <source>
        <dbReference type="ARBA" id="ARBA00023136"/>
    </source>
</evidence>
<name>A0AAE0BGN3_9CHLO</name>
<feature type="transmembrane region" description="Helical" evidence="11">
    <location>
        <begin position="12"/>
        <end position="38"/>
    </location>
</feature>
<accession>A0AAE0BGN3</accession>
<keyword evidence="5" id="KW-0732">Signal</keyword>